<dbReference type="InterPro" id="IPR050495">
    <property type="entry name" value="ATG22/LtaA_families"/>
</dbReference>
<evidence type="ECO:0000313" key="9">
    <source>
        <dbReference type="Proteomes" id="UP000586454"/>
    </source>
</evidence>
<evidence type="ECO:0000256" key="5">
    <source>
        <dbReference type="ARBA" id="ARBA00023136"/>
    </source>
</evidence>
<evidence type="ECO:0000256" key="3">
    <source>
        <dbReference type="ARBA" id="ARBA00022692"/>
    </source>
</evidence>
<evidence type="ECO:0000256" key="2">
    <source>
        <dbReference type="ARBA" id="ARBA00022448"/>
    </source>
</evidence>
<dbReference type="EMBL" id="CAIJCS010000008">
    <property type="protein sequence ID" value="CAC9922794.1"/>
    <property type="molecule type" value="Genomic_DNA"/>
</dbReference>
<feature type="transmembrane region" description="Helical" evidence="6">
    <location>
        <begin position="107"/>
        <end position="125"/>
    </location>
</feature>
<dbReference type="InterPro" id="IPR020846">
    <property type="entry name" value="MFS_dom"/>
</dbReference>
<evidence type="ECO:0000256" key="4">
    <source>
        <dbReference type="ARBA" id="ARBA00022989"/>
    </source>
</evidence>
<keyword evidence="2" id="KW-0813">Transport</keyword>
<comment type="subcellular location">
    <subcellularLocation>
        <location evidence="1">Cell membrane</location>
        <topology evidence="1">Multi-pass membrane protein</topology>
    </subcellularLocation>
</comment>
<protein>
    <submittedName>
        <fullName evidence="8">Transporter, major facilitator family protein</fullName>
    </submittedName>
</protein>
<dbReference type="InterPro" id="IPR036259">
    <property type="entry name" value="MFS_trans_sf"/>
</dbReference>
<dbReference type="RefSeq" id="WP_180498201.1">
    <property type="nucleotide sequence ID" value="NZ_CAIJCS010000008.1"/>
</dbReference>
<dbReference type="PANTHER" id="PTHR23519:SF1">
    <property type="entry name" value="AUTOPHAGY-RELATED PROTEIN 22"/>
    <property type="match status" value="1"/>
</dbReference>
<name>A0A6V6XYQ6_9FIRM</name>
<feature type="transmembrane region" description="Helical" evidence="6">
    <location>
        <begin position="380"/>
        <end position="398"/>
    </location>
</feature>
<keyword evidence="4 6" id="KW-1133">Transmembrane helix</keyword>
<evidence type="ECO:0000256" key="6">
    <source>
        <dbReference type="SAM" id="Phobius"/>
    </source>
</evidence>
<reference evidence="8 9" key="1">
    <citation type="submission" date="2020-06" db="EMBL/GenBank/DDBJ databases">
        <authorList>
            <person name="Criscuolo A."/>
        </authorList>
    </citation>
    <scope>NUCLEOTIDE SEQUENCE [LARGE SCALE GENOMIC DNA]</scope>
    <source>
        <strain evidence="8">1804121828</strain>
    </source>
</reference>
<dbReference type="PANTHER" id="PTHR23519">
    <property type="entry name" value="AUTOPHAGY-RELATED PROTEIN 22"/>
    <property type="match status" value="1"/>
</dbReference>
<proteinExistence type="predicted"/>
<feature type="transmembrane region" description="Helical" evidence="6">
    <location>
        <begin position="146"/>
        <end position="166"/>
    </location>
</feature>
<evidence type="ECO:0000259" key="7">
    <source>
        <dbReference type="PROSITE" id="PS50850"/>
    </source>
</evidence>
<evidence type="ECO:0000313" key="8">
    <source>
        <dbReference type="EMBL" id="CAC9922794.1"/>
    </source>
</evidence>
<organism evidence="8 9">
    <name type="scientific">Aedoeadaptatus nemausensis</name>
    <dbReference type="NCBI Taxonomy" id="2582829"/>
    <lineage>
        <taxon>Bacteria</taxon>
        <taxon>Bacillati</taxon>
        <taxon>Bacillota</taxon>
        <taxon>Tissierellia</taxon>
        <taxon>Tissierellales</taxon>
        <taxon>Peptoniphilaceae</taxon>
        <taxon>Aedoeadaptatus</taxon>
    </lineage>
</organism>
<dbReference type="SUPFAM" id="SSF103473">
    <property type="entry name" value="MFS general substrate transporter"/>
    <property type="match status" value="1"/>
</dbReference>
<feature type="transmembrane region" description="Helical" evidence="6">
    <location>
        <begin position="317"/>
        <end position="334"/>
    </location>
</feature>
<feature type="domain" description="Major facilitator superfamily (MFS) profile" evidence="7">
    <location>
        <begin position="1"/>
        <end position="403"/>
    </location>
</feature>
<dbReference type="Pfam" id="PF11700">
    <property type="entry name" value="ATG22"/>
    <property type="match status" value="1"/>
</dbReference>
<keyword evidence="9" id="KW-1185">Reference proteome</keyword>
<feature type="transmembrane region" description="Helical" evidence="6">
    <location>
        <begin position="49"/>
        <end position="71"/>
    </location>
</feature>
<feature type="transmembrane region" description="Helical" evidence="6">
    <location>
        <begin position="227"/>
        <end position="250"/>
    </location>
</feature>
<accession>A0A6V6XYQ6</accession>
<dbReference type="GO" id="GO:0022857">
    <property type="term" value="F:transmembrane transporter activity"/>
    <property type="evidence" value="ECO:0007669"/>
    <property type="project" value="InterPro"/>
</dbReference>
<dbReference type="GO" id="GO:0005886">
    <property type="term" value="C:plasma membrane"/>
    <property type="evidence" value="ECO:0007669"/>
    <property type="project" value="UniProtKB-SubCell"/>
</dbReference>
<feature type="transmembrane region" description="Helical" evidence="6">
    <location>
        <begin position="293"/>
        <end position="311"/>
    </location>
</feature>
<evidence type="ECO:0000256" key="1">
    <source>
        <dbReference type="ARBA" id="ARBA00004651"/>
    </source>
</evidence>
<dbReference type="Proteomes" id="UP000586454">
    <property type="component" value="Unassembled WGS sequence"/>
</dbReference>
<comment type="caution">
    <text evidence="8">The sequence shown here is derived from an EMBL/GenBank/DDBJ whole genome shotgun (WGS) entry which is preliminary data.</text>
</comment>
<feature type="transmembrane region" description="Helical" evidence="6">
    <location>
        <begin position="262"/>
        <end position="281"/>
    </location>
</feature>
<feature type="transmembrane region" description="Helical" evidence="6">
    <location>
        <begin position="172"/>
        <end position="197"/>
    </location>
</feature>
<feature type="transmembrane region" description="Helical" evidence="6">
    <location>
        <begin position="354"/>
        <end position="374"/>
    </location>
</feature>
<dbReference type="AlphaFoldDB" id="A0A6V6XYQ6"/>
<sequence>MLKLFTSKERDWMLYDVGNSAFILLVTTILPIYFKSLTEGSGVTGTEYFAYWGMAVTASTLITSVSGPLLGRLADGPVGRKKSFLFSVVLAVFASLLFPFFKSWQSFLIAFVVAKVGFNISLIFYDAMLVDTTDHKRADRVSATGYALGYIGSCIPFVISLAMIMLLPKTGISITFIMTAVFILNGAWWFIFTLPLLRSYEQTHRSEERVDFKGIKKTLAHIYKDKALFFFLVSFFFYIDGVYTIINMATAYGESLGLKSEGLLLALLVTQIVAFPASLVFAKLSGRMASQKLIAISIAAYTAIALFAVQLDNLTEFWILAIAVGLFQGGIQSISRSHFMRLIPAEQSGEYFGIYDIFGKGASVIGTFLVSTLTHTLGSQSKAISSLVVLFILGGIFFKKSLKYMVENE</sequence>
<dbReference type="InterPro" id="IPR024671">
    <property type="entry name" value="Atg22-like"/>
</dbReference>
<feature type="transmembrane region" description="Helical" evidence="6">
    <location>
        <begin position="12"/>
        <end position="34"/>
    </location>
</feature>
<gene>
    <name evidence="8" type="ORF">PEPNEM18_00118</name>
</gene>
<feature type="transmembrane region" description="Helical" evidence="6">
    <location>
        <begin position="83"/>
        <end position="101"/>
    </location>
</feature>
<dbReference type="Gene3D" id="1.20.1250.20">
    <property type="entry name" value="MFS general substrate transporter like domains"/>
    <property type="match status" value="1"/>
</dbReference>
<keyword evidence="3 6" id="KW-0812">Transmembrane</keyword>
<dbReference type="PROSITE" id="PS50850">
    <property type="entry name" value="MFS"/>
    <property type="match status" value="1"/>
</dbReference>
<keyword evidence="5 6" id="KW-0472">Membrane</keyword>